<dbReference type="EMBL" id="BAABBF010000004">
    <property type="protein sequence ID" value="GAA3709886.1"/>
    <property type="molecule type" value="Genomic_DNA"/>
</dbReference>
<dbReference type="InterPro" id="IPR055235">
    <property type="entry name" value="ASD1_cat"/>
</dbReference>
<comment type="caution">
    <text evidence="10">The sequence shown here is derived from an EMBL/GenBank/DDBJ whole genome shotgun (WGS) entry which is preliminary data.</text>
</comment>
<name>A0ABP7DTC1_9SPHN</name>
<dbReference type="SUPFAM" id="SSF51445">
    <property type="entry name" value="(Trans)glycosidases"/>
    <property type="match status" value="1"/>
</dbReference>
<dbReference type="SMART" id="SM00813">
    <property type="entry name" value="Alpha-L-AF_C"/>
    <property type="match status" value="1"/>
</dbReference>
<evidence type="ECO:0000256" key="6">
    <source>
        <dbReference type="ARBA" id="ARBA00023277"/>
    </source>
</evidence>
<evidence type="ECO:0000256" key="8">
    <source>
        <dbReference type="SAM" id="SignalP"/>
    </source>
</evidence>
<evidence type="ECO:0000259" key="9">
    <source>
        <dbReference type="SMART" id="SM00813"/>
    </source>
</evidence>
<protein>
    <recommendedName>
        <fullName evidence="4">non-reducing end alpha-L-arabinofuranosidase</fullName>
        <ecNumber evidence="4">3.2.1.55</ecNumber>
    </recommendedName>
</protein>
<dbReference type="Proteomes" id="UP001500523">
    <property type="component" value="Unassembled WGS sequence"/>
</dbReference>
<evidence type="ECO:0000313" key="10">
    <source>
        <dbReference type="EMBL" id="GAA3709886.1"/>
    </source>
</evidence>
<dbReference type="InterPro" id="IPR017853">
    <property type="entry name" value="GH"/>
</dbReference>
<accession>A0ABP7DTC1</accession>
<dbReference type="EC" id="3.2.1.55" evidence="4"/>
<evidence type="ECO:0000256" key="2">
    <source>
        <dbReference type="ARBA" id="ARBA00007186"/>
    </source>
</evidence>
<comment type="catalytic activity">
    <reaction evidence="1">
        <text>Hydrolysis of terminal non-reducing alpha-L-arabinofuranoside residues in alpha-L-arabinosides.</text>
        <dbReference type="EC" id="3.2.1.55"/>
    </reaction>
</comment>
<dbReference type="Pfam" id="PF22848">
    <property type="entry name" value="ASD1_dom"/>
    <property type="match status" value="1"/>
</dbReference>
<reference evidence="11" key="1">
    <citation type="journal article" date="2019" name="Int. J. Syst. Evol. Microbiol.">
        <title>The Global Catalogue of Microorganisms (GCM) 10K type strain sequencing project: providing services to taxonomists for standard genome sequencing and annotation.</title>
        <authorList>
            <consortium name="The Broad Institute Genomics Platform"/>
            <consortium name="The Broad Institute Genome Sequencing Center for Infectious Disease"/>
            <person name="Wu L."/>
            <person name="Ma J."/>
        </authorList>
    </citation>
    <scope>NUCLEOTIDE SEQUENCE [LARGE SCALE GENOMIC DNA]</scope>
    <source>
        <strain evidence="11">JCM 17498</strain>
    </source>
</reference>
<dbReference type="SUPFAM" id="SSF51011">
    <property type="entry name" value="Glycosyl hydrolase domain"/>
    <property type="match status" value="1"/>
</dbReference>
<evidence type="ECO:0000313" key="11">
    <source>
        <dbReference type="Proteomes" id="UP001500523"/>
    </source>
</evidence>
<dbReference type="Gene3D" id="3.20.20.80">
    <property type="entry name" value="Glycosidases"/>
    <property type="match status" value="1"/>
</dbReference>
<dbReference type="RefSeq" id="WP_344693133.1">
    <property type="nucleotide sequence ID" value="NZ_BAABBF010000004.1"/>
</dbReference>
<evidence type="ECO:0000256" key="4">
    <source>
        <dbReference type="ARBA" id="ARBA00012670"/>
    </source>
</evidence>
<feature type="domain" description="Alpha-L-arabinofuranosidase C-terminal" evidence="9">
    <location>
        <begin position="329"/>
        <end position="519"/>
    </location>
</feature>
<evidence type="ECO:0000256" key="3">
    <source>
        <dbReference type="ARBA" id="ARBA00011165"/>
    </source>
</evidence>
<feature type="signal peptide" evidence="8">
    <location>
        <begin position="1"/>
        <end position="24"/>
    </location>
</feature>
<dbReference type="Pfam" id="PF06964">
    <property type="entry name" value="Alpha-L-AF_C"/>
    <property type="match status" value="1"/>
</dbReference>
<feature type="chain" id="PRO_5047402430" description="non-reducing end alpha-L-arabinofuranosidase" evidence="8">
    <location>
        <begin position="25"/>
        <end position="526"/>
    </location>
</feature>
<organism evidence="10 11">
    <name type="scientific">Sphingomonas cynarae</name>
    <dbReference type="NCBI Taxonomy" id="930197"/>
    <lineage>
        <taxon>Bacteria</taxon>
        <taxon>Pseudomonadati</taxon>
        <taxon>Pseudomonadota</taxon>
        <taxon>Alphaproteobacteria</taxon>
        <taxon>Sphingomonadales</taxon>
        <taxon>Sphingomonadaceae</taxon>
        <taxon>Sphingomonas</taxon>
    </lineage>
</organism>
<evidence type="ECO:0000256" key="1">
    <source>
        <dbReference type="ARBA" id="ARBA00001462"/>
    </source>
</evidence>
<sequence length="526" mass="56674">MKAGFLGAVLASAAMMLTPVAATAQQAVPVAATTTVTATGTVKAGAPGATIDRRIFSQFAEHLGYGIYGGIWVGQGSKIPNTRGYRNDVVAALRALKVPLVRWPGGCFADEYHWREGIGPRNKRPTKVNTNWGGVTESNAFGTHEFMDFAELIGAEAYVSGNVGNGTPAEMAEWVEYMTAPAGTLADERAKNGRKQPWKLPMFGVGNELWGCGGNMKPDYAADLTRRYGTFIKVPQGTRTLKIASGANAEDYNWTEVMMREAGGHIDGIGVHYYTLPGDWAKKGPATGFSEEDYARTLSKTLKMEELVTKHSAIMDKYDPGKRVNLAVDEWGTWYDVEPNTNPGFLYQQNSLRDAIVAALNINIFTRHADRVRMTNIAQMVNVLQAMILTKEGQMVLTPTYHVFEMYKGFQDATVLPVELKSPWYNNAQWVMPSVSAIAARGADGVIRVALTNVDPNRPAAVSLTLDGVTATGATGRVLTAATIDAHNEFGQAAAVTPVAFTGAQMAGGTLSATLPAKSVVVLELR</sequence>
<comment type="subunit">
    <text evidence="3">Homohexamer; trimer of dimers.</text>
</comment>
<keyword evidence="8" id="KW-0732">Signal</keyword>
<keyword evidence="11" id="KW-1185">Reference proteome</keyword>
<dbReference type="Gene3D" id="2.60.40.1180">
    <property type="entry name" value="Golgi alpha-mannosidase II"/>
    <property type="match status" value="1"/>
</dbReference>
<keyword evidence="7" id="KW-0326">Glycosidase</keyword>
<gene>
    <name evidence="10" type="ORF">GCM10022268_18810</name>
</gene>
<dbReference type="PANTHER" id="PTHR43576">
    <property type="entry name" value="ALPHA-L-ARABINOFURANOSIDASE C-RELATED"/>
    <property type="match status" value="1"/>
</dbReference>
<dbReference type="InterPro" id="IPR010720">
    <property type="entry name" value="Alpha-L-AF_C"/>
</dbReference>
<dbReference type="InterPro" id="IPR013780">
    <property type="entry name" value="Glyco_hydro_b"/>
</dbReference>
<keyword evidence="5" id="KW-0378">Hydrolase</keyword>
<keyword evidence="6" id="KW-0119">Carbohydrate metabolism</keyword>
<evidence type="ECO:0000256" key="7">
    <source>
        <dbReference type="ARBA" id="ARBA00023295"/>
    </source>
</evidence>
<comment type="similarity">
    <text evidence="2">Belongs to the glycosyl hydrolase 51 family.</text>
</comment>
<proteinExistence type="inferred from homology"/>
<dbReference type="PANTHER" id="PTHR43576:SF2">
    <property type="entry name" value="INTRACELLULAR EXO-ALPHA-L-ARABINOFURANOSIDASE 2"/>
    <property type="match status" value="1"/>
</dbReference>
<evidence type="ECO:0000256" key="5">
    <source>
        <dbReference type="ARBA" id="ARBA00022801"/>
    </source>
</evidence>